<dbReference type="EMBL" id="VNIA01000003">
    <property type="protein sequence ID" value="TYP98269.1"/>
    <property type="molecule type" value="Genomic_DNA"/>
</dbReference>
<dbReference type="AlphaFoldDB" id="A0A5S5DUH8"/>
<feature type="domain" description="DUF6438" evidence="1">
    <location>
        <begin position="126"/>
        <end position="235"/>
    </location>
</feature>
<evidence type="ECO:0000313" key="2">
    <source>
        <dbReference type="EMBL" id="TYP98269.1"/>
    </source>
</evidence>
<dbReference type="OrthoDB" id="7172369at2"/>
<gene>
    <name evidence="2" type="ORF">C7447_103440</name>
</gene>
<comment type="caution">
    <text evidence="2">The sequence shown here is derived from an EMBL/GenBank/DDBJ whole genome shotgun (WGS) entry which is preliminary data.</text>
</comment>
<dbReference type="RefSeq" id="WP_148870584.1">
    <property type="nucleotide sequence ID" value="NZ_VNIA01000003.1"/>
</dbReference>
<name>A0A5S5DUH8_9FLAO</name>
<keyword evidence="3" id="KW-1185">Reference proteome</keyword>
<protein>
    <recommendedName>
        <fullName evidence="1">DUF6438 domain-containing protein</fullName>
    </recommendedName>
</protein>
<proteinExistence type="predicted"/>
<dbReference type="Pfam" id="PF20033">
    <property type="entry name" value="DUF6438"/>
    <property type="match status" value="1"/>
</dbReference>
<organism evidence="2 3">
    <name type="scientific">Tenacibaculum adriaticum</name>
    <dbReference type="NCBI Taxonomy" id="413713"/>
    <lineage>
        <taxon>Bacteria</taxon>
        <taxon>Pseudomonadati</taxon>
        <taxon>Bacteroidota</taxon>
        <taxon>Flavobacteriia</taxon>
        <taxon>Flavobacteriales</taxon>
        <taxon>Flavobacteriaceae</taxon>
        <taxon>Tenacibaculum</taxon>
    </lineage>
</organism>
<dbReference type="PROSITE" id="PS51257">
    <property type="entry name" value="PROKAR_LIPOPROTEIN"/>
    <property type="match status" value="1"/>
</dbReference>
<dbReference type="Proteomes" id="UP000323136">
    <property type="component" value="Unassembled WGS sequence"/>
</dbReference>
<evidence type="ECO:0000313" key="3">
    <source>
        <dbReference type="Proteomes" id="UP000323136"/>
    </source>
</evidence>
<sequence length="243" mass="27883">MKYVYLSIILLALSCGSPKKTSTPKEETRTEENVEAPLAVEDELIVVLKNPKNVANAKALITNSGLTWDKMLFDSETTKIALIKVPADKRDFWLKRLQESGEFKSVELNGIMKTQDVIKREESTFLSFRKTECFGDCPVYDVSVDKEGNVTYNGKKYVVEEGTREFKLTDKEFSALKEKLNKNDFSSYKEVYDNPKIMDLPSTFITHKGKQVQIRLWSDEVPAELIDVHEYLQGLLIDKKFFD</sequence>
<accession>A0A5S5DUH8</accession>
<dbReference type="InterPro" id="IPR045497">
    <property type="entry name" value="DUF6438"/>
</dbReference>
<reference evidence="2 3" key="1">
    <citation type="submission" date="2019-07" db="EMBL/GenBank/DDBJ databases">
        <title>Genomic Encyclopedia of Type Strains, Phase IV (KMG-IV): sequencing the most valuable type-strain genomes for metagenomic binning, comparative biology and taxonomic classification.</title>
        <authorList>
            <person name="Goeker M."/>
        </authorList>
    </citation>
    <scope>NUCLEOTIDE SEQUENCE [LARGE SCALE GENOMIC DNA]</scope>
    <source>
        <strain evidence="2 3">DSM 18961</strain>
    </source>
</reference>
<evidence type="ECO:0000259" key="1">
    <source>
        <dbReference type="Pfam" id="PF20033"/>
    </source>
</evidence>